<protein>
    <submittedName>
        <fullName evidence="2">Uncharacterized protein</fullName>
    </submittedName>
</protein>
<dbReference type="Proteomes" id="UP001275084">
    <property type="component" value="Unassembled WGS sequence"/>
</dbReference>
<feature type="signal peptide" evidence="1">
    <location>
        <begin position="1"/>
        <end position="18"/>
    </location>
</feature>
<organism evidence="2 3">
    <name type="scientific">Lasiosphaeria hispida</name>
    <dbReference type="NCBI Taxonomy" id="260671"/>
    <lineage>
        <taxon>Eukaryota</taxon>
        <taxon>Fungi</taxon>
        <taxon>Dikarya</taxon>
        <taxon>Ascomycota</taxon>
        <taxon>Pezizomycotina</taxon>
        <taxon>Sordariomycetes</taxon>
        <taxon>Sordariomycetidae</taxon>
        <taxon>Sordariales</taxon>
        <taxon>Lasiosphaeriaceae</taxon>
        <taxon>Lasiosphaeria</taxon>
    </lineage>
</organism>
<dbReference type="EMBL" id="JAUIQD010000005">
    <property type="protein sequence ID" value="KAK3348664.1"/>
    <property type="molecule type" value="Genomic_DNA"/>
</dbReference>
<name>A0AAJ0HD49_9PEZI</name>
<evidence type="ECO:0000313" key="2">
    <source>
        <dbReference type="EMBL" id="KAK3348664.1"/>
    </source>
</evidence>
<reference evidence="2" key="1">
    <citation type="journal article" date="2023" name="Mol. Phylogenet. Evol.">
        <title>Genome-scale phylogeny and comparative genomics of the fungal order Sordariales.</title>
        <authorList>
            <person name="Hensen N."/>
            <person name="Bonometti L."/>
            <person name="Westerberg I."/>
            <person name="Brannstrom I.O."/>
            <person name="Guillou S."/>
            <person name="Cros-Aarteil S."/>
            <person name="Calhoun S."/>
            <person name="Haridas S."/>
            <person name="Kuo A."/>
            <person name="Mondo S."/>
            <person name="Pangilinan J."/>
            <person name="Riley R."/>
            <person name="LaButti K."/>
            <person name="Andreopoulos B."/>
            <person name="Lipzen A."/>
            <person name="Chen C."/>
            <person name="Yan M."/>
            <person name="Daum C."/>
            <person name="Ng V."/>
            <person name="Clum A."/>
            <person name="Steindorff A."/>
            <person name="Ohm R.A."/>
            <person name="Martin F."/>
            <person name="Silar P."/>
            <person name="Natvig D.O."/>
            <person name="Lalanne C."/>
            <person name="Gautier V."/>
            <person name="Ament-Velasquez S.L."/>
            <person name="Kruys A."/>
            <person name="Hutchinson M.I."/>
            <person name="Powell A.J."/>
            <person name="Barry K."/>
            <person name="Miller A.N."/>
            <person name="Grigoriev I.V."/>
            <person name="Debuchy R."/>
            <person name="Gladieux P."/>
            <person name="Hiltunen Thoren M."/>
            <person name="Johannesson H."/>
        </authorList>
    </citation>
    <scope>NUCLEOTIDE SEQUENCE</scope>
    <source>
        <strain evidence="2">CBS 955.72</strain>
    </source>
</reference>
<evidence type="ECO:0000256" key="1">
    <source>
        <dbReference type="SAM" id="SignalP"/>
    </source>
</evidence>
<gene>
    <name evidence="2" type="ORF">B0T25DRAFT_519063</name>
</gene>
<sequence>MHLKPLTIGLAAITTTLASPTPEPSTTITATAWRTLSIPLPNPYGYASICLLPDDPETALLALASQNPCGAGTAFASTTTINLPLDCLGATHLSTSLRRAHCPLGRTAPPAIVDTVTATPFTRFGWTCGSGLPTVRVEDVTRSLPVPTLGPGQTPPERPTALEVVHHADGRCRVVLGLEQVGGFADRRERASAECAERRATAWMATVTETVRVGCDGCEYVAGGDMAYACPGEGEDGGRVTVGATRTEWVYACEVTPGR</sequence>
<accession>A0AAJ0HD49</accession>
<proteinExistence type="predicted"/>
<keyword evidence="1" id="KW-0732">Signal</keyword>
<comment type="caution">
    <text evidence="2">The sequence shown here is derived from an EMBL/GenBank/DDBJ whole genome shotgun (WGS) entry which is preliminary data.</text>
</comment>
<reference evidence="2" key="2">
    <citation type="submission" date="2023-06" db="EMBL/GenBank/DDBJ databases">
        <authorList>
            <consortium name="Lawrence Berkeley National Laboratory"/>
            <person name="Haridas S."/>
            <person name="Hensen N."/>
            <person name="Bonometti L."/>
            <person name="Westerberg I."/>
            <person name="Brannstrom I.O."/>
            <person name="Guillou S."/>
            <person name="Cros-Aarteil S."/>
            <person name="Calhoun S."/>
            <person name="Kuo A."/>
            <person name="Mondo S."/>
            <person name="Pangilinan J."/>
            <person name="Riley R."/>
            <person name="Labutti K."/>
            <person name="Andreopoulos B."/>
            <person name="Lipzen A."/>
            <person name="Chen C."/>
            <person name="Yanf M."/>
            <person name="Daum C."/>
            <person name="Ng V."/>
            <person name="Clum A."/>
            <person name="Steindorff A."/>
            <person name="Ohm R."/>
            <person name="Martin F."/>
            <person name="Silar P."/>
            <person name="Natvig D."/>
            <person name="Lalanne C."/>
            <person name="Gautier V."/>
            <person name="Ament-Velasquez S.L."/>
            <person name="Kruys A."/>
            <person name="Hutchinson M.I."/>
            <person name="Powell A.J."/>
            <person name="Barry K."/>
            <person name="Miller A.N."/>
            <person name="Grigoriev I.V."/>
            <person name="Debuchy R."/>
            <person name="Gladieux P."/>
            <person name="Thoren M.H."/>
            <person name="Johannesson H."/>
        </authorList>
    </citation>
    <scope>NUCLEOTIDE SEQUENCE</scope>
    <source>
        <strain evidence="2">CBS 955.72</strain>
    </source>
</reference>
<evidence type="ECO:0000313" key="3">
    <source>
        <dbReference type="Proteomes" id="UP001275084"/>
    </source>
</evidence>
<dbReference type="AlphaFoldDB" id="A0AAJ0HD49"/>
<keyword evidence="3" id="KW-1185">Reference proteome</keyword>
<feature type="chain" id="PRO_5042590445" evidence="1">
    <location>
        <begin position="19"/>
        <end position="259"/>
    </location>
</feature>